<keyword evidence="5" id="KW-0808">Transferase</keyword>
<dbReference type="CDD" id="cd00130">
    <property type="entry name" value="PAS"/>
    <property type="match status" value="1"/>
</dbReference>
<feature type="transmembrane region" description="Helical" evidence="14">
    <location>
        <begin position="12"/>
        <end position="29"/>
    </location>
</feature>
<dbReference type="InterPro" id="IPR036890">
    <property type="entry name" value="HATPase_C_sf"/>
</dbReference>
<keyword evidence="6 14" id="KW-0812">Transmembrane</keyword>
<dbReference type="Pfam" id="PF13426">
    <property type="entry name" value="PAS_9"/>
    <property type="match status" value="1"/>
</dbReference>
<evidence type="ECO:0000256" key="5">
    <source>
        <dbReference type="ARBA" id="ARBA00022679"/>
    </source>
</evidence>
<keyword evidence="9" id="KW-0067">ATP-binding</keyword>
<dbReference type="InterPro" id="IPR003594">
    <property type="entry name" value="HATPase_dom"/>
</dbReference>
<dbReference type="InterPro" id="IPR001789">
    <property type="entry name" value="Sig_transdc_resp-reg_receiver"/>
</dbReference>
<keyword evidence="4 13" id="KW-0597">Phosphoprotein</keyword>
<dbReference type="Pfam" id="PF00512">
    <property type="entry name" value="HisKA"/>
    <property type="match status" value="1"/>
</dbReference>
<name>A0A5P8P3X2_9BACT</name>
<comment type="catalytic activity">
    <reaction evidence="1">
        <text>ATP + protein L-histidine = ADP + protein N-phospho-L-histidine.</text>
        <dbReference type="EC" id="2.7.13.3"/>
    </reaction>
</comment>
<dbReference type="SUPFAM" id="SSF55874">
    <property type="entry name" value="ATPase domain of HSP90 chaperone/DNA topoisomerase II/histidine kinase"/>
    <property type="match status" value="1"/>
</dbReference>
<keyword evidence="10 14" id="KW-1133">Transmembrane helix</keyword>
<dbReference type="RefSeq" id="WP_152308259.1">
    <property type="nucleotide sequence ID" value="NZ_CP043617.1"/>
</dbReference>
<keyword evidence="20" id="KW-1185">Reference proteome</keyword>
<feature type="domain" description="PAC" evidence="18">
    <location>
        <begin position="315"/>
        <end position="367"/>
    </location>
</feature>
<dbReference type="InterPro" id="IPR000014">
    <property type="entry name" value="PAS"/>
</dbReference>
<keyword evidence="12 14" id="KW-0472">Membrane</keyword>
<protein>
    <recommendedName>
        <fullName evidence="3">histidine kinase</fullName>
        <ecNumber evidence="3">2.7.13.3</ecNumber>
    </recommendedName>
</protein>
<dbReference type="Gene3D" id="3.30.565.10">
    <property type="entry name" value="Histidine kinase-like ATPase, C-terminal domain"/>
    <property type="match status" value="1"/>
</dbReference>
<dbReference type="CDD" id="cd00082">
    <property type="entry name" value="HisKA"/>
    <property type="match status" value="1"/>
</dbReference>
<evidence type="ECO:0000256" key="12">
    <source>
        <dbReference type="ARBA" id="ARBA00023136"/>
    </source>
</evidence>
<sequence length="740" mass="83428">MFNSLKSKFIVSFVSVEIVFLLLISLINFDSLDKAAKTLTDEKIDVSSQLLTKLLTTPLITYDLATLDDVLLNFSSIKNVVAVSVENDNKAILSSFIKEEYISKKVFDDIVNNNKTVYKNKNNTYIYTTKDISAGSKNIGRIHFIFNSTESLNSINNTKTLTLVLIAAALIIGYFIVYVIGNNLGNSIKQLISISNLLSKGKDVKIPYNKNSKDEVDLLFNSMYKMQNIINERTLAFKNSINDLEHFIEALNASAIVSKTDKDGIITFVNDKFLKVSGYTQDEVIGKTHSILRDPEEDDSFYAQMWKTISSKNIFHNTFKYIKKNGDSFYVDATIVPLLDNNENIKEYIAISYEVTEIIDAKDKALEAKKIKEDFLANMSHEIRTPMNAIIGFTEILKNNLHEEKNVKHIKIIQESSNSLLHIINDILDFSKIEKDKLNIYEHPFNPKDKFTKAIECFSLESKEKDIKIITDIDTNLPKCLNGDALRISQILNNFLSNALKFTKSGKSIYVNINYDKNSSILNIIVKDEGIGIGKKLQDKIFNAFEQADSSTTRKFGGTGLGLSISNKLAKLMNGNITLESTEDKGSSFHLSIPVSVCQQKNLNQNILFDKELDYINFSGNILVAEDNKTNQTLIKIILEDFGLTFEVVNDGLQALDAIKKSEFDLILMDESMPNMTGTQAYTEIRKYEEQNNLPKTPIVALTANVLEDDKNKFLELGMDGFLAKPIDKKELVSVLSKFL</sequence>
<evidence type="ECO:0000259" key="16">
    <source>
        <dbReference type="PROSITE" id="PS50110"/>
    </source>
</evidence>
<evidence type="ECO:0000256" key="8">
    <source>
        <dbReference type="ARBA" id="ARBA00022777"/>
    </source>
</evidence>
<dbReference type="FunFam" id="1.10.287.130:FF:000004">
    <property type="entry name" value="Ethylene receptor 1"/>
    <property type="match status" value="1"/>
</dbReference>
<dbReference type="SMART" id="SM00091">
    <property type="entry name" value="PAS"/>
    <property type="match status" value="1"/>
</dbReference>
<dbReference type="Gene3D" id="6.10.340.10">
    <property type="match status" value="1"/>
</dbReference>
<dbReference type="GO" id="GO:0005524">
    <property type="term" value="F:ATP binding"/>
    <property type="evidence" value="ECO:0007669"/>
    <property type="project" value="UniProtKB-KW"/>
</dbReference>
<evidence type="ECO:0000256" key="10">
    <source>
        <dbReference type="ARBA" id="ARBA00022989"/>
    </source>
</evidence>
<dbReference type="SMART" id="SM00387">
    <property type="entry name" value="HATPase_c"/>
    <property type="match status" value="1"/>
</dbReference>
<evidence type="ECO:0000256" key="4">
    <source>
        <dbReference type="ARBA" id="ARBA00022553"/>
    </source>
</evidence>
<dbReference type="InterPro" id="IPR036097">
    <property type="entry name" value="HisK_dim/P_sf"/>
</dbReference>
<evidence type="ECO:0000256" key="2">
    <source>
        <dbReference type="ARBA" id="ARBA00004370"/>
    </source>
</evidence>
<feature type="domain" description="Histidine kinase" evidence="15">
    <location>
        <begin position="378"/>
        <end position="597"/>
    </location>
</feature>
<evidence type="ECO:0000256" key="6">
    <source>
        <dbReference type="ARBA" id="ARBA00022692"/>
    </source>
</evidence>
<dbReference type="Proteomes" id="UP000326944">
    <property type="component" value="Chromosome"/>
</dbReference>
<evidence type="ECO:0000313" key="19">
    <source>
        <dbReference type="EMBL" id="QFR50311.1"/>
    </source>
</evidence>
<gene>
    <name evidence="19" type="ORF">FJR48_11480</name>
</gene>
<keyword evidence="8" id="KW-0418">Kinase</keyword>
<dbReference type="InterPro" id="IPR011006">
    <property type="entry name" value="CheY-like_superfamily"/>
</dbReference>
<dbReference type="Gene3D" id="3.30.450.20">
    <property type="entry name" value="PAS domain"/>
    <property type="match status" value="1"/>
</dbReference>
<dbReference type="Gene3D" id="1.10.287.130">
    <property type="match status" value="1"/>
</dbReference>
<keyword evidence="11" id="KW-0902">Two-component regulatory system</keyword>
<evidence type="ECO:0000256" key="13">
    <source>
        <dbReference type="PROSITE-ProRule" id="PRU00169"/>
    </source>
</evidence>
<dbReference type="PROSITE" id="PS50110">
    <property type="entry name" value="RESPONSE_REGULATORY"/>
    <property type="match status" value="1"/>
</dbReference>
<dbReference type="FunFam" id="3.30.565.10:FF:000010">
    <property type="entry name" value="Sensor histidine kinase RcsC"/>
    <property type="match status" value="1"/>
</dbReference>
<dbReference type="GO" id="GO:0000155">
    <property type="term" value="F:phosphorelay sensor kinase activity"/>
    <property type="evidence" value="ECO:0007669"/>
    <property type="project" value="InterPro"/>
</dbReference>
<organism evidence="19 20">
    <name type="scientific">Sulfurimonas lithotrophica</name>
    <dbReference type="NCBI Taxonomy" id="2590022"/>
    <lineage>
        <taxon>Bacteria</taxon>
        <taxon>Pseudomonadati</taxon>
        <taxon>Campylobacterota</taxon>
        <taxon>Epsilonproteobacteria</taxon>
        <taxon>Campylobacterales</taxon>
        <taxon>Sulfurimonadaceae</taxon>
        <taxon>Sulfurimonas</taxon>
    </lineage>
</organism>
<dbReference type="InterPro" id="IPR003661">
    <property type="entry name" value="HisK_dim/P_dom"/>
</dbReference>
<evidence type="ECO:0000259" key="17">
    <source>
        <dbReference type="PROSITE" id="PS50112"/>
    </source>
</evidence>
<dbReference type="KEGG" id="sulg:FJR48_11480"/>
<evidence type="ECO:0000259" key="18">
    <source>
        <dbReference type="PROSITE" id="PS50113"/>
    </source>
</evidence>
<feature type="domain" description="Response regulatory" evidence="16">
    <location>
        <begin position="621"/>
        <end position="740"/>
    </location>
</feature>
<dbReference type="SMART" id="SM00086">
    <property type="entry name" value="PAC"/>
    <property type="match status" value="1"/>
</dbReference>
<reference evidence="19 20" key="1">
    <citation type="submission" date="2019-09" db="EMBL/GenBank/DDBJ databases">
        <title>Sulfurimonas gotlandica sp. nov., a chemoautotrophic and psychrotolerant epsilonproteobacterium isolated from a pelagic redoxcline, and an emended description of the genus Sulfurimonas.</title>
        <authorList>
            <person name="Wang S."/>
            <person name="Jiang L."/>
            <person name="Shao S."/>
        </authorList>
    </citation>
    <scope>NUCLEOTIDE SEQUENCE [LARGE SCALE GENOMIC DNA]</scope>
    <source>
        <strain evidence="19 20">GYSZ_1</strain>
    </source>
</reference>
<dbReference type="EMBL" id="CP043617">
    <property type="protein sequence ID" value="QFR50311.1"/>
    <property type="molecule type" value="Genomic_DNA"/>
</dbReference>
<dbReference type="CDD" id="cd16922">
    <property type="entry name" value="HATPase_EvgS-ArcB-TorS-like"/>
    <property type="match status" value="1"/>
</dbReference>
<evidence type="ECO:0000256" key="14">
    <source>
        <dbReference type="SAM" id="Phobius"/>
    </source>
</evidence>
<dbReference type="PROSITE" id="PS50109">
    <property type="entry name" value="HIS_KIN"/>
    <property type="match status" value="1"/>
</dbReference>
<evidence type="ECO:0000256" key="9">
    <source>
        <dbReference type="ARBA" id="ARBA00022840"/>
    </source>
</evidence>
<dbReference type="SUPFAM" id="SSF55785">
    <property type="entry name" value="PYP-like sensor domain (PAS domain)"/>
    <property type="match status" value="1"/>
</dbReference>
<evidence type="ECO:0000256" key="11">
    <source>
        <dbReference type="ARBA" id="ARBA00023012"/>
    </source>
</evidence>
<dbReference type="PROSITE" id="PS50113">
    <property type="entry name" value="PAC"/>
    <property type="match status" value="1"/>
</dbReference>
<feature type="modified residue" description="4-aspartylphosphate" evidence="13">
    <location>
        <position position="670"/>
    </location>
</feature>
<dbReference type="InterPro" id="IPR005467">
    <property type="entry name" value="His_kinase_dom"/>
</dbReference>
<comment type="subcellular location">
    <subcellularLocation>
        <location evidence="2">Membrane</location>
    </subcellularLocation>
</comment>
<dbReference type="Gene3D" id="3.40.50.2300">
    <property type="match status" value="1"/>
</dbReference>
<evidence type="ECO:0000256" key="3">
    <source>
        <dbReference type="ARBA" id="ARBA00012438"/>
    </source>
</evidence>
<feature type="transmembrane region" description="Helical" evidence="14">
    <location>
        <begin position="161"/>
        <end position="181"/>
    </location>
</feature>
<dbReference type="CDD" id="cd17546">
    <property type="entry name" value="REC_hyHK_CKI1_RcsC-like"/>
    <property type="match status" value="1"/>
</dbReference>
<dbReference type="PRINTS" id="PR00344">
    <property type="entry name" value="BCTRLSENSOR"/>
</dbReference>
<evidence type="ECO:0000256" key="7">
    <source>
        <dbReference type="ARBA" id="ARBA00022741"/>
    </source>
</evidence>
<dbReference type="AlphaFoldDB" id="A0A5P8P3X2"/>
<dbReference type="GO" id="GO:0016020">
    <property type="term" value="C:membrane"/>
    <property type="evidence" value="ECO:0007669"/>
    <property type="project" value="UniProtKB-SubCell"/>
</dbReference>
<dbReference type="PANTHER" id="PTHR45339">
    <property type="entry name" value="HYBRID SIGNAL TRANSDUCTION HISTIDINE KINASE J"/>
    <property type="match status" value="1"/>
</dbReference>
<dbReference type="OrthoDB" id="9813151at2"/>
<accession>A0A5P8P3X2</accession>
<dbReference type="InterPro" id="IPR000700">
    <property type="entry name" value="PAS-assoc_C"/>
</dbReference>
<dbReference type="InterPro" id="IPR035965">
    <property type="entry name" value="PAS-like_dom_sf"/>
</dbReference>
<dbReference type="PROSITE" id="PS50112">
    <property type="entry name" value="PAS"/>
    <property type="match status" value="1"/>
</dbReference>
<dbReference type="SMART" id="SM00448">
    <property type="entry name" value="REC"/>
    <property type="match status" value="1"/>
</dbReference>
<dbReference type="SMART" id="SM00388">
    <property type="entry name" value="HisKA"/>
    <property type="match status" value="1"/>
</dbReference>
<dbReference type="EC" id="2.7.13.3" evidence="3"/>
<evidence type="ECO:0000259" key="15">
    <source>
        <dbReference type="PROSITE" id="PS50109"/>
    </source>
</evidence>
<evidence type="ECO:0000256" key="1">
    <source>
        <dbReference type="ARBA" id="ARBA00000085"/>
    </source>
</evidence>
<dbReference type="Pfam" id="PF00072">
    <property type="entry name" value="Response_reg"/>
    <property type="match status" value="1"/>
</dbReference>
<dbReference type="InterPro" id="IPR004358">
    <property type="entry name" value="Sig_transdc_His_kin-like_C"/>
</dbReference>
<dbReference type="SUPFAM" id="SSF47384">
    <property type="entry name" value="Homodimeric domain of signal transducing histidine kinase"/>
    <property type="match status" value="1"/>
</dbReference>
<dbReference type="InterPro" id="IPR001610">
    <property type="entry name" value="PAC"/>
</dbReference>
<dbReference type="NCBIfam" id="TIGR00229">
    <property type="entry name" value="sensory_box"/>
    <property type="match status" value="1"/>
</dbReference>
<proteinExistence type="predicted"/>
<dbReference type="SUPFAM" id="SSF52172">
    <property type="entry name" value="CheY-like"/>
    <property type="match status" value="1"/>
</dbReference>
<feature type="domain" description="PAS" evidence="17">
    <location>
        <begin position="240"/>
        <end position="312"/>
    </location>
</feature>
<dbReference type="PANTHER" id="PTHR45339:SF1">
    <property type="entry name" value="HYBRID SIGNAL TRANSDUCTION HISTIDINE KINASE J"/>
    <property type="match status" value="1"/>
</dbReference>
<dbReference type="Pfam" id="PF02518">
    <property type="entry name" value="HATPase_c"/>
    <property type="match status" value="1"/>
</dbReference>
<evidence type="ECO:0000313" key="20">
    <source>
        <dbReference type="Proteomes" id="UP000326944"/>
    </source>
</evidence>
<keyword evidence="7" id="KW-0547">Nucleotide-binding</keyword>